<protein>
    <submittedName>
        <fullName evidence="2">YrdB family protein</fullName>
    </submittedName>
</protein>
<dbReference type="InterPro" id="IPR021214">
    <property type="entry name" value="DUF2568"/>
</dbReference>
<evidence type="ECO:0000313" key="2">
    <source>
        <dbReference type="EMBL" id="MFI1461468.1"/>
    </source>
</evidence>
<name>A0ABW7TMU8_9NOCA</name>
<reference evidence="2 3" key="1">
    <citation type="submission" date="2024-10" db="EMBL/GenBank/DDBJ databases">
        <title>The Natural Products Discovery Center: Release of the First 8490 Sequenced Strains for Exploring Actinobacteria Biosynthetic Diversity.</title>
        <authorList>
            <person name="Kalkreuter E."/>
            <person name="Kautsar S.A."/>
            <person name="Yang D."/>
            <person name="Bader C.D."/>
            <person name="Teijaro C.N."/>
            <person name="Fluegel L."/>
            <person name="Davis C.M."/>
            <person name="Simpson J.R."/>
            <person name="Lauterbach L."/>
            <person name="Steele A.D."/>
            <person name="Gui C."/>
            <person name="Meng S."/>
            <person name="Li G."/>
            <person name="Viehrig K."/>
            <person name="Ye F."/>
            <person name="Su P."/>
            <person name="Kiefer A.F."/>
            <person name="Nichols A."/>
            <person name="Cepeda A.J."/>
            <person name="Yan W."/>
            <person name="Fan B."/>
            <person name="Jiang Y."/>
            <person name="Adhikari A."/>
            <person name="Zheng C.-J."/>
            <person name="Schuster L."/>
            <person name="Cowan T.M."/>
            <person name="Smanski M.J."/>
            <person name="Chevrette M.G."/>
            <person name="De Carvalho L.P.S."/>
            <person name="Shen B."/>
        </authorList>
    </citation>
    <scope>NUCLEOTIDE SEQUENCE [LARGE SCALE GENOMIC DNA]</scope>
    <source>
        <strain evidence="2 3">NPDC020568</strain>
    </source>
</reference>
<evidence type="ECO:0000256" key="1">
    <source>
        <dbReference type="SAM" id="Phobius"/>
    </source>
</evidence>
<evidence type="ECO:0000313" key="3">
    <source>
        <dbReference type="Proteomes" id="UP001611263"/>
    </source>
</evidence>
<keyword evidence="3" id="KW-1185">Reference proteome</keyword>
<keyword evidence="1" id="KW-1133">Transmembrane helix</keyword>
<organism evidence="2 3">
    <name type="scientific">Nocardia carnea</name>
    <dbReference type="NCBI Taxonomy" id="37328"/>
    <lineage>
        <taxon>Bacteria</taxon>
        <taxon>Bacillati</taxon>
        <taxon>Actinomycetota</taxon>
        <taxon>Actinomycetes</taxon>
        <taxon>Mycobacteriales</taxon>
        <taxon>Nocardiaceae</taxon>
        <taxon>Nocardia</taxon>
    </lineage>
</organism>
<dbReference type="GeneID" id="93504478"/>
<feature type="transmembrane region" description="Helical" evidence="1">
    <location>
        <begin position="12"/>
        <end position="30"/>
    </location>
</feature>
<sequence length="129" mass="13732">MSLNPALLGVRFLLELTAFASFAILGWRVTDNPARWLLVVVLPILAAVVWGVFAVPDDPSRSGAAPVAVPGPVRLVVEFAVFWGGAVALWFAGLPQLAIISAAILVVYHLVAYDRVLWLVNPAPPKAAP</sequence>
<dbReference type="RefSeq" id="WP_033244982.1">
    <property type="nucleotide sequence ID" value="NZ_JBIRUQ010000002.1"/>
</dbReference>
<feature type="transmembrane region" description="Helical" evidence="1">
    <location>
        <begin position="36"/>
        <end position="55"/>
    </location>
</feature>
<comment type="caution">
    <text evidence="2">The sequence shown here is derived from an EMBL/GenBank/DDBJ whole genome shotgun (WGS) entry which is preliminary data.</text>
</comment>
<dbReference type="EMBL" id="JBIRUQ010000002">
    <property type="protein sequence ID" value="MFI1461468.1"/>
    <property type="molecule type" value="Genomic_DNA"/>
</dbReference>
<gene>
    <name evidence="2" type="ORF">ACH4WX_12190</name>
</gene>
<proteinExistence type="predicted"/>
<keyword evidence="1" id="KW-0812">Transmembrane</keyword>
<dbReference type="Pfam" id="PF10823">
    <property type="entry name" value="DUF2568"/>
    <property type="match status" value="1"/>
</dbReference>
<dbReference type="Proteomes" id="UP001611263">
    <property type="component" value="Unassembled WGS sequence"/>
</dbReference>
<accession>A0ABW7TMU8</accession>
<keyword evidence="1" id="KW-0472">Membrane</keyword>